<name>A0A285MYP1_9FLAO</name>
<evidence type="ECO:0008006" key="4">
    <source>
        <dbReference type="Google" id="ProtNLM"/>
    </source>
</evidence>
<accession>A0A285MYP1</accession>
<evidence type="ECO:0000313" key="3">
    <source>
        <dbReference type="Proteomes" id="UP000219048"/>
    </source>
</evidence>
<dbReference type="EMBL" id="OBEH01000004">
    <property type="protein sequence ID" value="SNZ00906.1"/>
    <property type="molecule type" value="Genomic_DNA"/>
</dbReference>
<feature type="chain" id="PRO_5012425120" description="Lipocalin-like domain-containing protein" evidence="1">
    <location>
        <begin position="24"/>
        <end position="139"/>
    </location>
</feature>
<protein>
    <recommendedName>
        <fullName evidence="4">Lipocalin-like domain-containing protein</fullName>
    </recommendedName>
</protein>
<gene>
    <name evidence="2" type="ORF">SAMN06265377_2734</name>
</gene>
<keyword evidence="3" id="KW-1185">Reference proteome</keyword>
<dbReference type="PROSITE" id="PS51257">
    <property type="entry name" value="PROKAR_LIPOPROTEIN"/>
    <property type="match status" value="1"/>
</dbReference>
<evidence type="ECO:0000313" key="2">
    <source>
        <dbReference type="EMBL" id="SNZ00906.1"/>
    </source>
</evidence>
<sequence length="139" mass="15266">MRTQILNLSLILLFTVFIGCSNDDDNPIENEILNGTWQLKNVSGGLAGVNVDYGAGEVTWTFKPSDNVLVVTNLIDSTGPEDIYAGLDTGTYNYKVQEIGQTKLLFIEENKWGAIILSNKNLKIDEGVPADGLLRAFTR</sequence>
<reference evidence="3" key="1">
    <citation type="submission" date="2017-09" db="EMBL/GenBank/DDBJ databases">
        <authorList>
            <person name="Varghese N."/>
            <person name="Submissions S."/>
        </authorList>
    </citation>
    <scope>NUCLEOTIDE SEQUENCE [LARGE SCALE GENOMIC DNA]</scope>
    <source>
        <strain evidence="3">DSM 25885</strain>
    </source>
</reference>
<organism evidence="2 3">
    <name type="scientific">Flagellimonas pacifica</name>
    <dbReference type="NCBI Taxonomy" id="1247520"/>
    <lineage>
        <taxon>Bacteria</taxon>
        <taxon>Pseudomonadati</taxon>
        <taxon>Bacteroidota</taxon>
        <taxon>Flavobacteriia</taxon>
        <taxon>Flavobacteriales</taxon>
        <taxon>Flavobacteriaceae</taxon>
        <taxon>Flagellimonas</taxon>
    </lineage>
</organism>
<dbReference type="OrthoDB" id="1201884at2"/>
<proteinExistence type="predicted"/>
<dbReference type="Proteomes" id="UP000219048">
    <property type="component" value="Unassembled WGS sequence"/>
</dbReference>
<evidence type="ECO:0000256" key="1">
    <source>
        <dbReference type="SAM" id="SignalP"/>
    </source>
</evidence>
<dbReference type="RefSeq" id="WP_097046365.1">
    <property type="nucleotide sequence ID" value="NZ_OBEH01000004.1"/>
</dbReference>
<feature type="signal peptide" evidence="1">
    <location>
        <begin position="1"/>
        <end position="23"/>
    </location>
</feature>
<dbReference type="AlphaFoldDB" id="A0A285MYP1"/>
<keyword evidence="1" id="KW-0732">Signal</keyword>